<gene>
    <name evidence="2" type="ORF">ACFPMF_05395</name>
</gene>
<dbReference type="RefSeq" id="WP_379841888.1">
    <property type="nucleotide sequence ID" value="NZ_JBHSMA010000001.1"/>
</dbReference>
<keyword evidence="3" id="KW-1185">Reference proteome</keyword>
<reference evidence="3" key="1">
    <citation type="journal article" date="2019" name="Int. J. Syst. Evol. Microbiol.">
        <title>The Global Catalogue of Microorganisms (GCM) 10K type strain sequencing project: providing services to taxonomists for standard genome sequencing and annotation.</title>
        <authorList>
            <consortium name="The Broad Institute Genomics Platform"/>
            <consortium name="The Broad Institute Genome Sequencing Center for Infectious Disease"/>
            <person name="Wu L."/>
            <person name="Ma J."/>
        </authorList>
    </citation>
    <scope>NUCLEOTIDE SEQUENCE [LARGE SCALE GENOMIC DNA]</scope>
    <source>
        <strain evidence="3">CCUG 55250</strain>
    </source>
</reference>
<dbReference type="Proteomes" id="UP001596106">
    <property type="component" value="Unassembled WGS sequence"/>
</dbReference>
<keyword evidence="1" id="KW-0732">Signal</keyword>
<protein>
    <recommendedName>
        <fullName evidence="4">Outer membrane protein beta-barrel domain-containing protein</fullName>
    </recommendedName>
</protein>
<proteinExistence type="predicted"/>
<feature type="signal peptide" evidence="1">
    <location>
        <begin position="1"/>
        <end position="19"/>
    </location>
</feature>
<evidence type="ECO:0008006" key="4">
    <source>
        <dbReference type="Google" id="ProtNLM"/>
    </source>
</evidence>
<dbReference type="EMBL" id="JBHSMA010000001">
    <property type="protein sequence ID" value="MFC5408730.1"/>
    <property type="molecule type" value="Genomic_DNA"/>
</dbReference>
<evidence type="ECO:0000313" key="3">
    <source>
        <dbReference type="Proteomes" id="UP001596106"/>
    </source>
</evidence>
<sequence length="375" mass="41105">MKKLLRIAILGALPFTTFAQTEKGQGIWTGRVAVAHTSFKQEVTPYRLFNRSTESSLSLDRGIFFKDNWLTGMGVNVGWNTARQGYDARQLDPTESDVLGIGATGFIRRYWGKEKWRVFLGGGLSFGYSISKYVSPTTVGGNTFTMNPISQVGANYFVTDRIGLEASTMSTSFPFQFSGLNIGLVVLTGGNKDNPVETYEAPQTAKGRWLLGGGFGFTTSKPAANQTNVDDERVSSFTISPSVGWFVKKNLVMGLAIPVESRWATNGTYTLLGFSPYLKKYFSDNRLRPFVGGGLSYLLVRNQPKGADSYTSSSMVVSGYAGLAYLLGNRFIVDASLAAATLVRNYYPERLGIRSSTINVSASLQPNFTITYVFR</sequence>
<organism evidence="2 3">
    <name type="scientific">Larkinella bovis</name>
    <dbReference type="NCBI Taxonomy" id="683041"/>
    <lineage>
        <taxon>Bacteria</taxon>
        <taxon>Pseudomonadati</taxon>
        <taxon>Bacteroidota</taxon>
        <taxon>Cytophagia</taxon>
        <taxon>Cytophagales</taxon>
        <taxon>Spirosomataceae</taxon>
        <taxon>Larkinella</taxon>
    </lineage>
</organism>
<dbReference type="Gene3D" id="2.40.160.20">
    <property type="match status" value="2"/>
</dbReference>
<feature type="chain" id="PRO_5046163929" description="Outer membrane protein beta-barrel domain-containing protein" evidence="1">
    <location>
        <begin position="20"/>
        <end position="375"/>
    </location>
</feature>
<dbReference type="SUPFAM" id="SSF56925">
    <property type="entry name" value="OMPA-like"/>
    <property type="match status" value="1"/>
</dbReference>
<comment type="caution">
    <text evidence="2">The sequence shown here is derived from an EMBL/GenBank/DDBJ whole genome shotgun (WGS) entry which is preliminary data.</text>
</comment>
<name>A0ABW0I5C9_9BACT</name>
<accession>A0ABW0I5C9</accession>
<evidence type="ECO:0000313" key="2">
    <source>
        <dbReference type="EMBL" id="MFC5408730.1"/>
    </source>
</evidence>
<dbReference type="InterPro" id="IPR011250">
    <property type="entry name" value="OMP/PagP_B-barrel"/>
</dbReference>
<evidence type="ECO:0000256" key="1">
    <source>
        <dbReference type="SAM" id="SignalP"/>
    </source>
</evidence>